<proteinExistence type="inferred from homology"/>
<dbReference type="InterPro" id="IPR049326">
    <property type="entry name" value="Rhodopsin_dom_fungi"/>
</dbReference>
<evidence type="ECO:0000313" key="8">
    <source>
        <dbReference type="EMBL" id="PKS09390.1"/>
    </source>
</evidence>
<dbReference type="VEuPathDB" id="FungiDB:jhhlp_004005"/>
<evidence type="ECO:0000259" key="7">
    <source>
        <dbReference type="Pfam" id="PF20684"/>
    </source>
</evidence>
<name>A0A2N3NAC8_9PEZI</name>
<evidence type="ECO:0000256" key="4">
    <source>
        <dbReference type="ARBA" id="ARBA00023136"/>
    </source>
</evidence>
<gene>
    <name evidence="8" type="ORF">jhhlp_004005</name>
</gene>
<dbReference type="STRING" id="41688.A0A2N3NAC8"/>
<comment type="caution">
    <text evidence="8">The sequence shown here is derived from an EMBL/GenBank/DDBJ whole genome shotgun (WGS) entry which is preliminary data.</text>
</comment>
<feature type="transmembrane region" description="Helical" evidence="6">
    <location>
        <begin position="33"/>
        <end position="55"/>
    </location>
</feature>
<feature type="transmembrane region" description="Helical" evidence="6">
    <location>
        <begin position="225"/>
        <end position="247"/>
    </location>
</feature>
<dbReference type="OrthoDB" id="5283415at2759"/>
<organism evidence="8 9">
    <name type="scientific">Lomentospora prolificans</name>
    <dbReference type="NCBI Taxonomy" id="41688"/>
    <lineage>
        <taxon>Eukaryota</taxon>
        <taxon>Fungi</taxon>
        <taxon>Dikarya</taxon>
        <taxon>Ascomycota</taxon>
        <taxon>Pezizomycotina</taxon>
        <taxon>Sordariomycetes</taxon>
        <taxon>Hypocreomycetidae</taxon>
        <taxon>Microascales</taxon>
        <taxon>Microascaceae</taxon>
        <taxon>Lomentospora</taxon>
    </lineage>
</organism>
<dbReference type="PANTHER" id="PTHR33048">
    <property type="entry name" value="PTH11-LIKE INTEGRAL MEMBRANE PROTEIN (AFU_ORTHOLOGUE AFUA_5G11245)"/>
    <property type="match status" value="1"/>
</dbReference>
<comment type="similarity">
    <text evidence="5">Belongs to the SAT4 family.</text>
</comment>
<evidence type="ECO:0000256" key="5">
    <source>
        <dbReference type="ARBA" id="ARBA00038359"/>
    </source>
</evidence>
<feature type="transmembrane region" description="Helical" evidence="6">
    <location>
        <begin position="267"/>
        <end position="291"/>
    </location>
</feature>
<feature type="domain" description="Rhodopsin" evidence="7">
    <location>
        <begin position="51"/>
        <end position="292"/>
    </location>
</feature>
<dbReference type="GO" id="GO:0016020">
    <property type="term" value="C:membrane"/>
    <property type="evidence" value="ECO:0007669"/>
    <property type="project" value="UniProtKB-SubCell"/>
</dbReference>
<comment type="subcellular location">
    <subcellularLocation>
        <location evidence="1">Membrane</location>
        <topology evidence="1">Multi-pass membrane protein</topology>
    </subcellularLocation>
</comment>
<keyword evidence="4 6" id="KW-0472">Membrane</keyword>
<dbReference type="Proteomes" id="UP000233524">
    <property type="component" value="Unassembled WGS sequence"/>
</dbReference>
<sequence>MESQHIEPSLSSRDWAMGTDMPPPHHNNWLHDLGTAVILIFPCLTLIFISLRLYVRWKSWKFGIDDTIILVAAAFSFAAAGLLFMFHKAGYLGIHHQDRPSPNNTHGLVFAYAAEIMYPLSASLAKSSILFFLLGQRPSKPTFRILCHVFNVMILLAMATVLFTTIFQCLPVRRAWGDTKGSGKCINRPLLKVARTCWAMVTDITVLGLSSWSFLGFNMARRTQVGILVAFLLVILALGASIAQLYVLLQDDFSKHIQAPERVSSVVWITMPIEVGLIIIAASVPTLAGLVRHRFSPPLPQSEPASHSDSNHDLSANVIIHHIPKGAYPSDSSLVTKSLRGFGYTDTEIRPGSRRVISTGGIMRTMDVDVAFGERSAEDSIRAATWGWT</sequence>
<keyword evidence="3 6" id="KW-1133">Transmembrane helix</keyword>
<feature type="transmembrane region" description="Helical" evidence="6">
    <location>
        <begin position="67"/>
        <end position="87"/>
    </location>
</feature>
<evidence type="ECO:0000256" key="1">
    <source>
        <dbReference type="ARBA" id="ARBA00004141"/>
    </source>
</evidence>
<dbReference type="InterPro" id="IPR052337">
    <property type="entry name" value="SAT4-like"/>
</dbReference>
<feature type="transmembrane region" description="Helical" evidence="6">
    <location>
        <begin position="107"/>
        <end position="133"/>
    </location>
</feature>
<keyword evidence="9" id="KW-1185">Reference proteome</keyword>
<reference evidence="8 9" key="1">
    <citation type="journal article" date="2017" name="G3 (Bethesda)">
        <title>First Draft Genome Sequence of the Pathogenic Fungus Lomentospora prolificans (Formerly Scedosporium prolificans).</title>
        <authorList>
            <person name="Luo R."/>
            <person name="Zimin A."/>
            <person name="Workman R."/>
            <person name="Fan Y."/>
            <person name="Pertea G."/>
            <person name="Grossman N."/>
            <person name="Wear M.P."/>
            <person name="Jia B."/>
            <person name="Miller H."/>
            <person name="Casadevall A."/>
            <person name="Timp W."/>
            <person name="Zhang S.X."/>
            <person name="Salzberg S.L."/>
        </authorList>
    </citation>
    <scope>NUCLEOTIDE SEQUENCE [LARGE SCALE GENOMIC DNA]</scope>
    <source>
        <strain evidence="8 9">JHH-5317</strain>
    </source>
</reference>
<dbReference type="PANTHER" id="PTHR33048:SF124">
    <property type="entry name" value="INTEGRAL MEMBRANE PROTEIN"/>
    <property type="match status" value="1"/>
</dbReference>
<evidence type="ECO:0000313" key="9">
    <source>
        <dbReference type="Proteomes" id="UP000233524"/>
    </source>
</evidence>
<feature type="transmembrane region" description="Helical" evidence="6">
    <location>
        <begin position="198"/>
        <end position="218"/>
    </location>
</feature>
<keyword evidence="2 6" id="KW-0812">Transmembrane</keyword>
<dbReference type="Pfam" id="PF20684">
    <property type="entry name" value="Fung_rhodopsin"/>
    <property type="match status" value="1"/>
</dbReference>
<dbReference type="EMBL" id="NLAX01000010">
    <property type="protein sequence ID" value="PKS09390.1"/>
    <property type="molecule type" value="Genomic_DNA"/>
</dbReference>
<dbReference type="InParanoid" id="A0A2N3NAC8"/>
<dbReference type="AlphaFoldDB" id="A0A2N3NAC8"/>
<evidence type="ECO:0000256" key="2">
    <source>
        <dbReference type="ARBA" id="ARBA00022692"/>
    </source>
</evidence>
<protein>
    <recommendedName>
        <fullName evidence="7">Rhodopsin domain-containing protein</fullName>
    </recommendedName>
</protein>
<evidence type="ECO:0000256" key="6">
    <source>
        <dbReference type="SAM" id="Phobius"/>
    </source>
</evidence>
<evidence type="ECO:0000256" key="3">
    <source>
        <dbReference type="ARBA" id="ARBA00022989"/>
    </source>
</evidence>
<feature type="transmembrane region" description="Helical" evidence="6">
    <location>
        <begin position="145"/>
        <end position="167"/>
    </location>
</feature>
<accession>A0A2N3NAC8</accession>